<protein>
    <submittedName>
        <fullName evidence="3">Cyclophilin-like fold protein</fullName>
    </submittedName>
</protein>
<accession>A0A1Y6ITZ0</accession>
<feature type="domain" description="Cyclophilin-like" evidence="2">
    <location>
        <begin position="39"/>
        <end position="141"/>
    </location>
</feature>
<keyword evidence="1" id="KW-0732">Signal</keyword>
<dbReference type="Gene3D" id="2.40.100.20">
    <property type="match status" value="1"/>
</dbReference>
<dbReference type="Pfam" id="PF18050">
    <property type="entry name" value="Cyclophil_like2"/>
    <property type="match status" value="1"/>
</dbReference>
<reference evidence="4 5" key="1">
    <citation type="submission" date="2017-05" db="EMBL/GenBank/DDBJ databases">
        <authorList>
            <person name="Song R."/>
            <person name="Chenine A.L."/>
            <person name="Ruprecht R.M."/>
        </authorList>
    </citation>
    <scope>NUCLEOTIDE SEQUENCE [LARGE SCALE GENOMIC DNA]</scope>
    <source>
        <strain evidence="4 5">CECT 7927</strain>
    </source>
</reference>
<dbReference type="InterPro" id="IPR041183">
    <property type="entry name" value="Cyclophilin-like"/>
</dbReference>
<dbReference type="EMBL" id="FXXI01000001">
    <property type="protein sequence ID" value="SMR99952.1"/>
    <property type="molecule type" value="Genomic_DNA"/>
</dbReference>
<gene>
    <name evidence="3" type="ORF">SBX37_10415</name>
    <name evidence="4" type="ORF">VIM7927_01190</name>
</gene>
<evidence type="ECO:0000313" key="3">
    <source>
        <dbReference type="EMBL" id="MDW6003260.1"/>
    </source>
</evidence>
<evidence type="ECO:0000256" key="1">
    <source>
        <dbReference type="SAM" id="SignalP"/>
    </source>
</evidence>
<organism evidence="4 5">
    <name type="scientific">Vibrio mangrovi</name>
    <dbReference type="NCBI Taxonomy" id="474394"/>
    <lineage>
        <taxon>Bacteria</taxon>
        <taxon>Pseudomonadati</taxon>
        <taxon>Pseudomonadota</taxon>
        <taxon>Gammaproteobacteria</taxon>
        <taxon>Vibrionales</taxon>
        <taxon>Vibrionaceae</taxon>
        <taxon>Vibrio</taxon>
    </lineage>
</organism>
<evidence type="ECO:0000313" key="4">
    <source>
        <dbReference type="EMBL" id="SMR99952.1"/>
    </source>
</evidence>
<dbReference type="RefSeq" id="WP_200807670.1">
    <property type="nucleotide sequence ID" value="NZ_AP024883.1"/>
</dbReference>
<proteinExistence type="predicted"/>
<sequence>MGKKIRSVATAAIISAATIYMNTAQAADQIRIVIDQQPSVVVDMLDNPASQDFISMLPMQVTFEDFARTEKITYLPRRLNTDNSPTPAQASGDFTYYAPWGNIAVFYKGLGHDSRLFVLGKIASGKEVLAQMNGDFSARIEKVE</sequence>
<evidence type="ECO:0000313" key="6">
    <source>
        <dbReference type="Proteomes" id="UP001283366"/>
    </source>
</evidence>
<dbReference type="Proteomes" id="UP001283366">
    <property type="component" value="Unassembled WGS sequence"/>
</dbReference>
<feature type="chain" id="PRO_5012351009" evidence="1">
    <location>
        <begin position="27"/>
        <end position="144"/>
    </location>
</feature>
<dbReference type="InterPro" id="IPR029000">
    <property type="entry name" value="Cyclophilin-like_dom_sf"/>
</dbReference>
<feature type="signal peptide" evidence="1">
    <location>
        <begin position="1"/>
        <end position="26"/>
    </location>
</feature>
<dbReference type="SUPFAM" id="SSF50891">
    <property type="entry name" value="Cyclophilin-like"/>
    <property type="match status" value="1"/>
</dbReference>
<reference evidence="3 6" key="2">
    <citation type="submission" date="2023-11" db="EMBL/GenBank/DDBJ databases">
        <title>Plant-associative lifestyle of Vibrio porteresiae and its evolutionary dynamics.</title>
        <authorList>
            <person name="Rameshkumar N."/>
            <person name="Kirti K."/>
        </authorList>
    </citation>
    <scope>NUCLEOTIDE SEQUENCE [LARGE SCALE GENOMIC DNA]</scope>
    <source>
        <strain evidence="3 6">MSSRF38</strain>
    </source>
</reference>
<dbReference type="AlphaFoldDB" id="A0A1Y6ITZ0"/>
<evidence type="ECO:0000259" key="2">
    <source>
        <dbReference type="Pfam" id="PF18050"/>
    </source>
</evidence>
<name>A0A1Y6ITZ0_9VIBR</name>
<dbReference type="EMBL" id="JAWRCO010000001">
    <property type="protein sequence ID" value="MDW6003260.1"/>
    <property type="molecule type" value="Genomic_DNA"/>
</dbReference>
<keyword evidence="6" id="KW-1185">Reference proteome</keyword>
<evidence type="ECO:0000313" key="5">
    <source>
        <dbReference type="Proteomes" id="UP000196125"/>
    </source>
</evidence>
<dbReference type="Proteomes" id="UP000196125">
    <property type="component" value="Unassembled WGS sequence"/>
</dbReference>